<dbReference type="RefSeq" id="WP_070396218.1">
    <property type="nucleotide sequence ID" value="NZ_CP017599.1"/>
</dbReference>
<organism evidence="1 2">
    <name type="scientific">Moorena producens PAL-8-15-08-1</name>
    <dbReference type="NCBI Taxonomy" id="1458985"/>
    <lineage>
        <taxon>Bacteria</taxon>
        <taxon>Bacillati</taxon>
        <taxon>Cyanobacteriota</taxon>
        <taxon>Cyanophyceae</taxon>
        <taxon>Coleofasciculales</taxon>
        <taxon>Coleofasciculaceae</taxon>
        <taxon>Moorena</taxon>
    </lineage>
</organism>
<dbReference type="AlphaFoldDB" id="A0A1D8U1S6"/>
<dbReference type="KEGG" id="mpro:BJP34_34410"/>
<sequence>MSSLAVATVISNSEALVEQQILSFETFLKLRDQEGKVFEAASEIYTRLSNYSVLDQAASEKSHVPTGSSWILECLPDQQYHWHSFSTEDRMLSARRVFFIADRGLRISVFENPASFLQPRHEIFECEGPVFLEFEFCGSHVHRFRPLSGRLFALSIHHKDESVSNTTLGQQTHIFSGESPQITQRFHLTL</sequence>
<name>A0A1D8U1S6_9CYAN</name>
<proteinExistence type="predicted"/>
<evidence type="ECO:0000313" key="2">
    <source>
        <dbReference type="Proteomes" id="UP000177870"/>
    </source>
</evidence>
<protein>
    <submittedName>
        <fullName evidence="1">Uncharacterized protein</fullName>
    </submittedName>
</protein>
<dbReference type="Proteomes" id="UP000177870">
    <property type="component" value="Chromosome"/>
</dbReference>
<dbReference type="OrthoDB" id="583166at2"/>
<accession>A0A1D8U1S6</accession>
<dbReference type="EMBL" id="CP017599">
    <property type="protein sequence ID" value="AOX03852.1"/>
    <property type="molecule type" value="Genomic_DNA"/>
</dbReference>
<evidence type="ECO:0000313" key="1">
    <source>
        <dbReference type="EMBL" id="AOX03852.1"/>
    </source>
</evidence>
<reference evidence="2" key="1">
    <citation type="submission" date="2016-10" db="EMBL/GenBank/DDBJ databases">
        <title>Comparative genomics uncovers the prolific and rare metabolic potential of the cyanobacterial genus Moorea.</title>
        <authorList>
            <person name="Leao T."/>
            <person name="Castelao G."/>
            <person name="Korobeynikov A."/>
            <person name="Monroe E.A."/>
            <person name="Podell S."/>
            <person name="Glukhov E."/>
            <person name="Allen E."/>
            <person name="Gerwick W.H."/>
            <person name="Gerwick L."/>
        </authorList>
    </citation>
    <scope>NUCLEOTIDE SEQUENCE [LARGE SCALE GENOMIC DNA]</scope>
    <source>
        <strain evidence="2">PAL-8-15-08-1</strain>
    </source>
</reference>
<gene>
    <name evidence="1" type="ORF">BJP34_34410</name>
</gene>